<reference evidence="2 3" key="1">
    <citation type="submission" date="2022-09" db="EMBL/GenBank/DDBJ databases">
        <authorList>
            <person name="Han X.L."/>
            <person name="Wang Q."/>
            <person name="Lu T."/>
        </authorList>
    </citation>
    <scope>NUCLEOTIDE SEQUENCE [LARGE SCALE GENOMIC DNA]</scope>
    <source>
        <strain evidence="2 3">WQ 127069</strain>
    </source>
</reference>
<dbReference type="Gene3D" id="2.120.10.10">
    <property type="match status" value="1"/>
</dbReference>
<accession>A0ABT2UI91</accession>
<organism evidence="2 3">
    <name type="scientific">Paenibacillus baimaensis</name>
    <dbReference type="NCBI Taxonomy" id="2982185"/>
    <lineage>
        <taxon>Bacteria</taxon>
        <taxon>Bacillati</taxon>
        <taxon>Bacillota</taxon>
        <taxon>Bacilli</taxon>
        <taxon>Bacillales</taxon>
        <taxon>Paenibacillaceae</taxon>
        <taxon>Paenibacillus</taxon>
    </lineage>
</organism>
<dbReference type="Proteomes" id="UP001652445">
    <property type="component" value="Unassembled WGS sequence"/>
</dbReference>
<comment type="caution">
    <text evidence="2">The sequence shown here is derived from an EMBL/GenBank/DDBJ whole genome shotgun (WGS) entry which is preliminary data.</text>
</comment>
<protein>
    <submittedName>
        <fullName evidence="2">Exo-alpha-sialidase</fullName>
    </submittedName>
</protein>
<evidence type="ECO:0000259" key="1">
    <source>
        <dbReference type="Pfam" id="PF13088"/>
    </source>
</evidence>
<feature type="domain" description="Sialidase" evidence="1">
    <location>
        <begin position="32"/>
        <end position="318"/>
    </location>
</feature>
<dbReference type="PANTHER" id="PTHR43752">
    <property type="entry name" value="BNR/ASP-BOX REPEAT FAMILY PROTEIN"/>
    <property type="match status" value="1"/>
</dbReference>
<dbReference type="CDD" id="cd15482">
    <property type="entry name" value="Sialidase_non-viral"/>
    <property type="match status" value="1"/>
</dbReference>
<dbReference type="SUPFAM" id="SSF50939">
    <property type="entry name" value="Sialidases"/>
    <property type="match status" value="1"/>
</dbReference>
<evidence type="ECO:0000313" key="3">
    <source>
        <dbReference type="Proteomes" id="UP001652445"/>
    </source>
</evidence>
<dbReference type="Pfam" id="PF13088">
    <property type="entry name" value="BNR_2"/>
    <property type="match status" value="1"/>
</dbReference>
<dbReference type="InterPro" id="IPR036278">
    <property type="entry name" value="Sialidase_sf"/>
</dbReference>
<gene>
    <name evidence="2" type="ORF">OB236_19695</name>
</gene>
<name>A0ABT2UI91_9BACL</name>
<dbReference type="RefSeq" id="WP_262685498.1">
    <property type="nucleotide sequence ID" value="NZ_JAOQIO010000084.1"/>
</dbReference>
<dbReference type="EMBL" id="JAOQIO010000084">
    <property type="protein sequence ID" value="MCU6794332.1"/>
    <property type="molecule type" value="Genomic_DNA"/>
</dbReference>
<proteinExistence type="predicted"/>
<evidence type="ECO:0000313" key="2">
    <source>
        <dbReference type="EMBL" id="MCU6794332.1"/>
    </source>
</evidence>
<sequence length="338" mass="37832">MMFTQAVKELVMTAQAPFKSCHASSLAILPDGDMLTVWFAGSKEGAGDSAIWYSRRHKGTWTLPIQLATADGIPHWNPVFFWKDHGELVLFYKVGQLLKEWSTQVIVSKDNGYTWSMPVELVKGDRGGRGPVRNKPIVLSDGTWLAPASTEDGIWKAFVDISADQGATWIRSGDIWIQELDYSSIEAVTGSDIPVSEQSFFGRGVIQPTLWESQPGKVHMLLRSSEGYMYRSDSSDSGHTWCKAYPTPLPNNNSGIDVARMDNGVLILAFNPVGVNWGPRTPLVLRASYDNGHTWDDEFVLEDQEGEYSYPAIIADGKRIFVTYTWKRENIAFWQVTL</sequence>
<dbReference type="PANTHER" id="PTHR43752:SF2">
    <property type="entry name" value="BNR_ASP-BOX REPEAT FAMILY PROTEIN"/>
    <property type="match status" value="1"/>
</dbReference>
<dbReference type="InterPro" id="IPR011040">
    <property type="entry name" value="Sialidase"/>
</dbReference>
<keyword evidence="3" id="KW-1185">Reference proteome</keyword>